<dbReference type="OrthoDB" id="60433at2759"/>
<feature type="region of interest" description="Disordered" evidence="5">
    <location>
        <begin position="360"/>
        <end position="392"/>
    </location>
</feature>
<evidence type="ECO:0000313" key="8">
    <source>
        <dbReference type="Proteomes" id="UP000812440"/>
    </source>
</evidence>
<feature type="repeat" description="ANK" evidence="4">
    <location>
        <begin position="644"/>
        <end position="667"/>
    </location>
</feature>
<dbReference type="SMART" id="SM00248">
    <property type="entry name" value="ANK"/>
    <property type="match status" value="2"/>
</dbReference>
<dbReference type="PROSITE" id="PS50088">
    <property type="entry name" value="ANK_REPEAT"/>
    <property type="match status" value="1"/>
</dbReference>
<reference evidence="7" key="1">
    <citation type="thesis" date="2020" institute="ProQuest LLC" country="789 East Eisenhower Parkway, Ann Arbor, MI, USA">
        <title>Comparative Genomics and Chromosome Evolution.</title>
        <authorList>
            <person name="Mudd A.B."/>
        </authorList>
    </citation>
    <scope>NUCLEOTIDE SEQUENCE</scope>
    <source>
        <strain evidence="7">Female2</strain>
        <tissue evidence="7">Blood</tissue>
    </source>
</reference>
<keyword evidence="1" id="KW-0677">Repeat</keyword>
<evidence type="ECO:0000256" key="4">
    <source>
        <dbReference type="PROSITE-ProRule" id="PRU00023"/>
    </source>
</evidence>
<feature type="compositionally biased region" description="Low complexity" evidence="5">
    <location>
        <begin position="191"/>
        <end position="203"/>
    </location>
</feature>
<dbReference type="AlphaFoldDB" id="A0A8T2KFU6"/>
<dbReference type="Proteomes" id="UP000812440">
    <property type="component" value="Chromosome 1"/>
</dbReference>
<comment type="caution">
    <text evidence="7">The sequence shown here is derived from an EMBL/GenBank/DDBJ whole genome shotgun (WGS) entry which is preliminary data.</text>
</comment>
<feature type="region of interest" description="Disordered" evidence="5">
    <location>
        <begin position="280"/>
        <end position="304"/>
    </location>
</feature>
<comment type="similarity">
    <text evidence="3">Belongs to the SOWAH family.</text>
</comment>
<dbReference type="Gene3D" id="1.25.40.20">
    <property type="entry name" value="Ankyrin repeat-containing domain"/>
    <property type="match status" value="1"/>
</dbReference>
<dbReference type="EMBL" id="JAACNH010000001">
    <property type="protein sequence ID" value="KAG8454267.1"/>
    <property type="molecule type" value="Genomic_DNA"/>
</dbReference>
<keyword evidence="8" id="KW-1185">Reference proteome</keyword>
<evidence type="ECO:0000256" key="3">
    <source>
        <dbReference type="ARBA" id="ARBA00038122"/>
    </source>
</evidence>
<dbReference type="PROSITE" id="PS50297">
    <property type="entry name" value="ANK_REP_REGION"/>
    <property type="match status" value="1"/>
</dbReference>
<evidence type="ECO:0000256" key="5">
    <source>
        <dbReference type="SAM" id="MobiDB-lite"/>
    </source>
</evidence>
<feature type="domain" description="SOWAHA-C winged helix-turn-helix" evidence="6">
    <location>
        <begin position="4"/>
        <end position="86"/>
    </location>
</feature>
<dbReference type="Pfam" id="PF25877">
    <property type="entry name" value="WHD_SOWAH"/>
    <property type="match status" value="1"/>
</dbReference>
<feature type="region of interest" description="Disordered" evidence="5">
    <location>
        <begin position="162"/>
        <end position="203"/>
    </location>
</feature>
<dbReference type="Pfam" id="PF12796">
    <property type="entry name" value="Ank_2"/>
    <property type="match status" value="1"/>
</dbReference>
<gene>
    <name evidence="7" type="ORF">GDO86_000782</name>
</gene>
<evidence type="ECO:0000256" key="1">
    <source>
        <dbReference type="ARBA" id="ARBA00022737"/>
    </source>
</evidence>
<feature type="region of interest" description="Disordered" evidence="5">
    <location>
        <begin position="478"/>
        <end position="501"/>
    </location>
</feature>
<name>A0A8T2KFU6_9PIPI</name>
<dbReference type="InterPro" id="IPR058889">
    <property type="entry name" value="WHD_SOWAHA-C"/>
</dbReference>
<dbReference type="InterPro" id="IPR002110">
    <property type="entry name" value="Ankyrin_rpt"/>
</dbReference>
<evidence type="ECO:0000259" key="6">
    <source>
        <dbReference type="Pfam" id="PF25877"/>
    </source>
</evidence>
<feature type="compositionally biased region" description="Polar residues" evidence="5">
    <location>
        <begin position="170"/>
        <end position="180"/>
    </location>
</feature>
<dbReference type="PANTHER" id="PTHR14491:SF3">
    <property type="entry name" value="ANKYRIN REPEAT DOMAIN-CONTAINING PROTEIN SOWAHB"/>
    <property type="match status" value="1"/>
</dbReference>
<evidence type="ECO:0000313" key="7">
    <source>
        <dbReference type="EMBL" id="KAG8454267.1"/>
    </source>
</evidence>
<dbReference type="InterPro" id="IPR036770">
    <property type="entry name" value="Ankyrin_rpt-contain_sf"/>
</dbReference>
<protein>
    <recommendedName>
        <fullName evidence="6">SOWAHA-C winged helix-turn-helix domain-containing protein</fullName>
    </recommendedName>
</protein>
<proteinExistence type="inferred from homology"/>
<sequence>MAKDLSQEEVLDFLCHGGGKVSNAALLGHFKRFLRDPQAPGELQLKRREKFKRCVNSVAVVKEEAGVKYVVLKSRYRDLVGEEIQPVPSTVNQPIHLDPQCGEGWNSPSGVWQGGELVIGTCQCAVTSSGNTWKVNGAVIQETVSAGTDSCYPEGITPPSLPVSPEFSRSLESTFTSRSPEITPPPKINHSLSSNNLTSSFSSADSPGLPAPCSVSPSHIAEAENSASLKVTCRDPLKQKEECLSCIDLLAPCFKCDPPQHLHTTQEHCSDNLHREKHTYNSSLSNVSSPSSYPEHIPPPSPFLLPQEIDTIPDVQLVDDNPACSYPENDMYGVWMCQLPVFKSIRCQLSLHDLDDYVDQESCESEDSDSGDGADCDTEPKDGDEDSSDAHTTEDMIKDFKSCSPNRNPSSNNDHSVMLQNDAMVIDCTIMNHGDTSSARFNNSESVYTKKSFLSDQAPVLYELAGRPSWNRTSSHFQEAMSSSDEELIDRDHRKRRRPSHSKKLTNVSLFSVEPEIGIFLTPKPVQKDMLILNDISVKQPTQAQYEPKGNNFDSIKSSYQKSYVVPLDPKEHDWIVKTASGSWIQVYGMFIMDPGLSLHKDFITGFTALHWFAKHGCTDMFHKFVAGANKAGIELDLNVKSSSGYTPLHVAAIHGHYKVAAMLVEKLKVNVKVRDNSGKRAWQYLSSTTSGELWQLLGAPKGKTIFASRALNATQSTNSHKRSSQLNRKTSLAAFCKPQHQKWKANNLPSLRERDIYSD</sequence>
<organism evidence="7 8">
    <name type="scientific">Hymenochirus boettgeri</name>
    <name type="common">Congo dwarf clawed frog</name>
    <dbReference type="NCBI Taxonomy" id="247094"/>
    <lineage>
        <taxon>Eukaryota</taxon>
        <taxon>Metazoa</taxon>
        <taxon>Chordata</taxon>
        <taxon>Craniata</taxon>
        <taxon>Vertebrata</taxon>
        <taxon>Euteleostomi</taxon>
        <taxon>Amphibia</taxon>
        <taxon>Batrachia</taxon>
        <taxon>Anura</taxon>
        <taxon>Pipoidea</taxon>
        <taxon>Pipidae</taxon>
        <taxon>Pipinae</taxon>
        <taxon>Hymenochirus</taxon>
    </lineage>
</organism>
<keyword evidence="2 4" id="KW-0040">ANK repeat</keyword>
<evidence type="ECO:0000256" key="2">
    <source>
        <dbReference type="ARBA" id="ARBA00023043"/>
    </source>
</evidence>
<dbReference type="PANTHER" id="PTHR14491">
    <property type="entry name" value="SOSONDOWAH, ISOFORM G"/>
    <property type="match status" value="1"/>
</dbReference>
<dbReference type="SUPFAM" id="SSF48403">
    <property type="entry name" value="Ankyrin repeat"/>
    <property type="match status" value="1"/>
</dbReference>
<feature type="compositionally biased region" description="Low complexity" evidence="5">
    <location>
        <begin position="280"/>
        <end position="294"/>
    </location>
</feature>
<feature type="compositionally biased region" description="Acidic residues" evidence="5">
    <location>
        <begin position="360"/>
        <end position="387"/>
    </location>
</feature>
<accession>A0A8T2KFU6</accession>